<name>A0A6S7G0I8_PARCT</name>
<sequence>MALVDSNYRFVWGSCGFPGNSHDSIIFQSTNLSNSIQQGMLPSVGKLVGKVNIPPLIIADSAFPLHTWLMKPYTDAVLTPQQKYFNYRLSRARMVIECAYGHLKGRWRVLLRKSESSKEQVRMTALACMVLHNVCIMQGDAISKKLDLTIEPESNEKRDRAEVRKLLQMRECKSIRDVSKEANSIRNALTIKLWTEKETGIVS</sequence>
<comment type="similarity">
    <text evidence="3">Belongs to the HARBI1 family.</text>
</comment>
<evidence type="ECO:0000313" key="9">
    <source>
        <dbReference type="Proteomes" id="UP001152795"/>
    </source>
</evidence>
<gene>
    <name evidence="8" type="ORF">PACLA_8A049881</name>
</gene>
<protein>
    <submittedName>
        <fullName evidence="8">Uncharacterized protein</fullName>
    </submittedName>
</protein>
<keyword evidence="5" id="KW-0479">Metal-binding</keyword>
<evidence type="ECO:0000256" key="6">
    <source>
        <dbReference type="ARBA" id="ARBA00022801"/>
    </source>
</evidence>
<accession>A0A6S7G0I8</accession>
<dbReference type="Proteomes" id="UP001152795">
    <property type="component" value="Unassembled WGS sequence"/>
</dbReference>
<dbReference type="GO" id="GO:0016787">
    <property type="term" value="F:hydrolase activity"/>
    <property type="evidence" value="ECO:0007669"/>
    <property type="project" value="UniProtKB-KW"/>
</dbReference>
<organism evidence="8 9">
    <name type="scientific">Paramuricea clavata</name>
    <name type="common">Red gorgonian</name>
    <name type="synonym">Violescent sea-whip</name>
    <dbReference type="NCBI Taxonomy" id="317549"/>
    <lineage>
        <taxon>Eukaryota</taxon>
        <taxon>Metazoa</taxon>
        <taxon>Cnidaria</taxon>
        <taxon>Anthozoa</taxon>
        <taxon>Octocorallia</taxon>
        <taxon>Malacalcyonacea</taxon>
        <taxon>Plexauridae</taxon>
        <taxon>Paramuricea</taxon>
    </lineage>
</organism>
<dbReference type="EMBL" id="CACRXK020000844">
    <property type="protein sequence ID" value="CAB3985225.1"/>
    <property type="molecule type" value="Genomic_DNA"/>
</dbReference>
<evidence type="ECO:0000313" key="8">
    <source>
        <dbReference type="EMBL" id="CAB3985225.1"/>
    </source>
</evidence>
<evidence type="ECO:0000256" key="7">
    <source>
        <dbReference type="ARBA" id="ARBA00023242"/>
    </source>
</evidence>
<comment type="subcellular location">
    <subcellularLocation>
        <location evidence="2">Nucleus</location>
    </subcellularLocation>
</comment>
<comment type="caution">
    <text evidence="8">The sequence shown here is derived from an EMBL/GenBank/DDBJ whole genome shotgun (WGS) entry which is preliminary data.</text>
</comment>
<evidence type="ECO:0000256" key="1">
    <source>
        <dbReference type="ARBA" id="ARBA00001968"/>
    </source>
</evidence>
<dbReference type="PANTHER" id="PTHR22930:SF85">
    <property type="entry name" value="GH03217P-RELATED"/>
    <property type="match status" value="1"/>
</dbReference>
<dbReference type="AlphaFoldDB" id="A0A6S7G0I8"/>
<proteinExistence type="inferred from homology"/>
<evidence type="ECO:0000256" key="4">
    <source>
        <dbReference type="ARBA" id="ARBA00022722"/>
    </source>
</evidence>
<dbReference type="InterPro" id="IPR027806">
    <property type="entry name" value="HARBI1_dom"/>
</dbReference>
<dbReference type="PANTHER" id="PTHR22930">
    <property type="match status" value="1"/>
</dbReference>
<evidence type="ECO:0000256" key="3">
    <source>
        <dbReference type="ARBA" id="ARBA00006958"/>
    </source>
</evidence>
<dbReference type="OrthoDB" id="5982133at2759"/>
<keyword evidence="7" id="KW-0539">Nucleus</keyword>
<evidence type="ECO:0000256" key="2">
    <source>
        <dbReference type="ARBA" id="ARBA00004123"/>
    </source>
</evidence>
<keyword evidence="4" id="KW-0540">Nuclease</keyword>
<reference evidence="8" key="1">
    <citation type="submission" date="2020-04" db="EMBL/GenBank/DDBJ databases">
        <authorList>
            <person name="Alioto T."/>
            <person name="Alioto T."/>
            <person name="Gomez Garrido J."/>
        </authorList>
    </citation>
    <scope>NUCLEOTIDE SEQUENCE</scope>
    <source>
        <strain evidence="8">A484AB</strain>
    </source>
</reference>
<keyword evidence="9" id="KW-1185">Reference proteome</keyword>
<keyword evidence="6" id="KW-0378">Hydrolase</keyword>
<dbReference type="GO" id="GO:0005634">
    <property type="term" value="C:nucleus"/>
    <property type="evidence" value="ECO:0007669"/>
    <property type="project" value="UniProtKB-SubCell"/>
</dbReference>
<dbReference type="GO" id="GO:0046872">
    <property type="term" value="F:metal ion binding"/>
    <property type="evidence" value="ECO:0007669"/>
    <property type="project" value="UniProtKB-KW"/>
</dbReference>
<dbReference type="GO" id="GO:0004518">
    <property type="term" value="F:nuclease activity"/>
    <property type="evidence" value="ECO:0007669"/>
    <property type="project" value="UniProtKB-KW"/>
</dbReference>
<evidence type="ECO:0000256" key="5">
    <source>
        <dbReference type="ARBA" id="ARBA00022723"/>
    </source>
</evidence>
<comment type="cofactor">
    <cofactor evidence="1">
        <name>a divalent metal cation</name>
        <dbReference type="ChEBI" id="CHEBI:60240"/>
    </cofactor>
</comment>
<dbReference type="InterPro" id="IPR045249">
    <property type="entry name" value="HARBI1-like"/>
</dbReference>
<dbReference type="Pfam" id="PF13359">
    <property type="entry name" value="DDE_Tnp_4"/>
    <property type="match status" value="1"/>
</dbReference>